<accession>Q025L4</accession>
<proteinExistence type="predicted"/>
<dbReference type="SUPFAM" id="SSF53300">
    <property type="entry name" value="vWA-like"/>
    <property type="match status" value="1"/>
</dbReference>
<dbReference type="STRING" id="234267.Acid_2316"/>
<dbReference type="eggNOG" id="COG2304">
    <property type="taxonomic scope" value="Bacteria"/>
</dbReference>
<dbReference type="Gene3D" id="3.40.50.410">
    <property type="entry name" value="von Willebrand factor, type A domain"/>
    <property type="match status" value="1"/>
</dbReference>
<name>Q025L4_SOLUE</name>
<gene>
    <name evidence="2" type="ordered locus">Acid_2316</name>
</gene>
<dbReference type="EMBL" id="CP000473">
    <property type="protein sequence ID" value="ABJ83305.1"/>
    <property type="molecule type" value="Genomic_DNA"/>
</dbReference>
<evidence type="ECO:0008006" key="3">
    <source>
        <dbReference type="Google" id="ProtNLM"/>
    </source>
</evidence>
<reference evidence="2" key="1">
    <citation type="submission" date="2006-10" db="EMBL/GenBank/DDBJ databases">
        <title>Complete sequence of Solibacter usitatus Ellin6076.</title>
        <authorList>
            <consortium name="US DOE Joint Genome Institute"/>
            <person name="Copeland A."/>
            <person name="Lucas S."/>
            <person name="Lapidus A."/>
            <person name="Barry K."/>
            <person name="Detter J.C."/>
            <person name="Glavina del Rio T."/>
            <person name="Hammon N."/>
            <person name="Israni S."/>
            <person name="Dalin E."/>
            <person name="Tice H."/>
            <person name="Pitluck S."/>
            <person name="Thompson L.S."/>
            <person name="Brettin T."/>
            <person name="Bruce D."/>
            <person name="Han C."/>
            <person name="Tapia R."/>
            <person name="Gilna P."/>
            <person name="Schmutz J."/>
            <person name="Larimer F."/>
            <person name="Land M."/>
            <person name="Hauser L."/>
            <person name="Kyrpides N."/>
            <person name="Mikhailova N."/>
            <person name="Janssen P.H."/>
            <person name="Kuske C.R."/>
            <person name="Richardson P."/>
        </authorList>
    </citation>
    <scope>NUCLEOTIDE SEQUENCE</scope>
    <source>
        <strain evidence="2">Ellin6076</strain>
    </source>
</reference>
<feature type="signal peptide" evidence="1">
    <location>
        <begin position="1"/>
        <end position="27"/>
    </location>
</feature>
<organism evidence="2">
    <name type="scientific">Solibacter usitatus (strain Ellin6076)</name>
    <dbReference type="NCBI Taxonomy" id="234267"/>
    <lineage>
        <taxon>Bacteria</taxon>
        <taxon>Pseudomonadati</taxon>
        <taxon>Acidobacteriota</taxon>
        <taxon>Terriglobia</taxon>
        <taxon>Bryobacterales</taxon>
        <taxon>Solibacteraceae</taxon>
        <taxon>Candidatus Solibacter</taxon>
    </lineage>
</organism>
<dbReference type="CDD" id="cd00198">
    <property type="entry name" value="vWFA"/>
    <property type="match status" value="1"/>
</dbReference>
<dbReference type="InterPro" id="IPR036465">
    <property type="entry name" value="vWFA_dom_sf"/>
</dbReference>
<protein>
    <recommendedName>
        <fullName evidence="3">von Willebrand factor, type A</fullName>
    </recommendedName>
</protein>
<evidence type="ECO:0000256" key="1">
    <source>
        <dbReference type="SAM" id="SignalP"/>
    </source>
</evidence>
<evidence type="ECO:0000313" key="2">
    <source>
        <dbReference type="EMBL" id="ABJ83305.1"/>
    </source>
</evidence>
<dbReference type="KEGG" id="sus:Acid_2316"/>
<dbReference type="HOGENOM" id="CLU_049429_0_0_0"/>
<dbReference type="OrthoDB" id="109325at2"/>
<feature type="chain" id="PRO_5004163851" description="von Willebrand factor, type A" evidence="1">
    <location>
        <begin position="28"/>
        <end position="321"/>
    </location>
</feature>
<sequence length="321" mass="35525" precursor="true">MKSGMTSGVTSTAVVALALLVAMPCVAQAPASIRVDVKLVNVGFAVRDERGNLVTNLTQDDFEITEDGVPQKIAFFARSTDVPLTLGLIMDMSGSQHAFVKPHLKDLEMFLRTVLTPHDKAFVLAFSNSLRLVSDYSESGKYHVTALEQFEKAKDRSDYPLVGPMERRILGTAFYDAIYYGSTQMMQNVDRGRRALVVFSDGEDNSSAHHMMETVEAAQANDVLLFTIRYTEINNGRLNARNKYGMGVMERIARETGGLDFDGQGKGLAEGFRQIGEQLRMSYEMAYHTSNPAGDKTFHKISIKPKQAGLTVRAKTGYYSH</sequence>
<keyword evidence="1" id="KW-0732">Signal</keyword>
<dbReference type="InParanoid" id="Q025L4"/>
<dbReference type="AlphaFoldDB" id="Q025L4"/>
<dbReference type="NCBIfam" id="TIGR03436">
    <property type="entry name" value="acidobact_VWFA"/>
    <property type="match status" value="1"/>
</dbReference>
<dbReference type="InterPro" id="IPR017802">
    <property type="entry name" value="VWFA-rel_acidobac-type"/>
</dbReference>